<keyword evidence="6" id="KW-0456">Lyase</keyword>
<dbReference type="GO" id="GO:0008295">
    <property type="term" value="P:spermidine biosynthetic process"/>
    <property type="evidence" value="ECO:0007669"/>
    <property type="project" value="InterPro"/>
</dbReference>
<dbReference type="GO" id="GO:0004014">
    <property type="term" value="F:adenosylmethionine decarboxylase activity"/>
    <property type="evidence" value="ECO:0007669"/>
    <property type="project" value="InterPro"/>
</dbReference>
<evidence type="ECO:0000256" key="1">
    <source>
        <dbReference type="ARBA" id="ARBA00001928"/>
    </source>
</evidence>
<dbReference type="InterPro" id="IPR017716">
    <property type="entry name" value="S-AdoMet_deCOase_pro-enz"/>
</dbReference>
<dbReference type="Pfam" id="PF02675">
    <property type="entry name" value="AdoMet_dc"/>
    <property type="match status" value="1"/>
</dbReference>
<name>A0A381SXA3_9ZZZZ</name>
<keyword evidence="3" id="KW-0068">Autocatalytic cleavage</keyword>
<dbReference type="SUPFAM" id="SSF56276">
    <property type="entry name" value="S-adenosylmethionine decarboxylase"/>
    <property type="match status" value="1"/>
</dbReference>
<dbReference type="GO" id="GO:0005829">
    <property type="term" value="C:cytosol"/>
    <property type="evidence" value="ECO:0007669"/>
    <property type="project" value="TreeGrafter"/>
</dbReference>
<dbReference type="EMBL" id="UINC01003713">
    <property type="protein sequence ID" value="SVA08655.1"/>
    <property type="molecule type" value="Genomic_DNA"/>
</dbReference>
<organism evidence="9">
    <name type="scientific">marine metagenome</name>
    <dbReference type="NCBI Taxonomy" id="408172"/>
    <lineage>
        <taxon>unclassified sequences</taxon>
        <taxon>metagenomes</taxon>
        <taxon>ecological metagenomes</taxon>
    </lineage>
</organism>
<evidence type="ECO:0000256" key="5">
    <source>
        <dbReference type="ARBA" id="ARBA00023145"/>
    </source>
</evidence>
<evidence type="ECO:0000256" key="8">
    <source>
        <dbReference type="ARBA" id="ARBA00023317"/>
    </source>
</evidence>
<dbReference type="PANTHER" id="PTHR33866:SF2">
    <property type="entry name" value="S-ADENOSYLMETHIONINE DECARBOXYLASE PROENZYME"/>
    <property type="match status" value="1"/>
</dbReference>
<keyword evidence="8" id="KW-0670">Pyruvate</keyword>
<comment type="cofactor">
    <cofactor evidence="1">
        <name>pyruvate</name>
        <dbReference type="ChEBI" id="CHEBI:15361"/>
    </cofactor>
</comment>
<proteinExistence type="inferred from homology"/>
<dbReference type="HAMAP" id="MF_00464">
    <property type="entry name" value="AdoMetDC_1"/>
    <property type="match status" value="1"/>
</dbReference>
<dbReference type="InterPro" id="IPR016067">
    <property type="entry name" value="S-AdoMet_deCO2ase_core"/>
</dbReference>
<accession>A0A381SXA3</accession>
<evidence type="ECO:0000256" key="6">
    <source>
        <dbReference type="ARBA" id="ARBA00023239"/>
    </source>
</evidence>
<sequence length="145" mass="16082">MKSLSYNLNLIPSASGYIKKVLILKSLGTHLLLDLEHCDPEILDDLSKVKVLLMKAALDCGATVVGKTFFKFKPQGVTGVVSIAESHLCVHTWPEYSYASVDIFSCGQSFDVEKSADILIKGFSCSSPRIKRIERGLEKFRIDKE</sequence>
<dbReference type="NCBIfam" id="TIGR03330">
    <property type="entry name" value="SAM_DCase_Bsu"/>
    <property type="match status" value="1"/>
</dbReference>
<evidence type="ECO:0000256" key="7">
    <source>
        <dbReference type="ARBA" id="ARBA00023270"/>
    </source>
</evidence>
<keyword evidence="7" id="KW-0704">Schiff base</keyword>
<evidence type="ECO:0000256" key="4">
    <source>
        <dbReference type="ARBA" id="ARBA00023115"/>
    </source>
</evidence>
<reference evidence="9" key="1">
    <citation type="submission" date="2018-05" db="EMBL/GenBank/DDBJ databases">
        <authorList>
            <person name="Lanie J.A."/>
            <person name="Ng W.-L."/>
            <person name="Kazmierczak K.M."/>
            <person name="Andrzejewski T.M."/>
            <person name="Davidsen T.M."/>
            <person name="Wayne K.J."/>
            <person name="Tettelin H."/>
            <person name="Glass J.I."/>
            <person name="Rusch D."/>
            <person name="Podicherti R."/>
            <person name="Tsui H.-C.T."/>
            <person name="Winkler M.E."/>
        </authorList>
    </citation>
    <scope>NUCLEOTIDE SEQUENCE</scope>
</reference>
<evidence type="ECO:0008006" key="10">
    <source>
        <dbReference type="Google" id="ProtNLM"/>
    </source>
</evidence>
<evidence type="ECO:0000256" key="2">
    <source>
        <dbReference type="ARBA" id="ARBA00022793"/>
    </source>
</evidence>
<dbReference type="PANTHER" id="PTHR33866">
    <property type="entry name" value="S-ADENOSYLMETHIONINE DECARBOXYLASE PROENZYME"/>
    <property type="match status" value="1"/>
</dbReference>
<evidence type="ECO:0000313" key="9">
    <source>
        <dbReference type="EMBL" id="SVA08655.1"/>
    </source>
</evidence>
<protein>
    <recommendedName>
        <fullName evidence="10">S-adenosylmethionine decarboxylase proenzyme</fullName>
    </recommendedName>
</protein>
<gene>
    <name evidence="9" type="ORF">METZ01_LOCUS61509</name>
</gene>
<keyword evidence="4" id="KW-0620">Polyamine biosynthesis</keyword>
<keyword evidence="2" id="KW-0210">Decarboxylase</keyword>
<dbReference type="InterPro" id="IPR003826">
    <property type="entry name" value="AdoMetDC_fam_prok"/>
</dbReference>
<dbReference type="AlphaFoldDB" id="A0A381SXA3"/>
<dbReference type="Gene3D" id="3.60.90.10">
    <property type="entry name" value="S-adenosylmethionine decarboxylase"/>
    <property type="match status" value="1"/>
</dbReference>
<evidence type="ECO:0000256" key="3">
    <source>
        <dbReference type="ARBA" id="ARBA00022813"/>
    </source>
</evidence>
<keyword evidence="5" id="KW-0865">Zymogen</keyword>